<organism evidence="6 7">
    <name type="scientific">Flavihumibacter solisilvae</name>
    <dbReference type="NCBI Taxonomy" id="1349421"/>
    <lineage>
        <taxon>Bacteria</taxon>
        <taxon>Pseudomonadati</taxon>
        <taxon>Bacteroidota</taxon>
        <taxon>Chitinophagia</taxon>
        <taxon>Chitinophagales</taxon>
        <taxon>Chitinophagaceae</taxon>
        <taxon>Flavihumibacter</taxon>
    </lineage>
</organism>
<evidence type="ECO:0000256" key="3">
    <source>
        <dbReference type="ARBA" id="ARBA00022679"/>
    </source>
</evidence>
<dbReference type="PANTHER" id="PTHR43630">
    <property type="entry name" value="POLY-BETA-1,6-N-ACETYL-D-GLUCOSAMINE SYNTHASE"/>
    <property type="match status" value="1"/>
</dbReference>
<keyword evidence="3" id="KW-0808">Transferase</keyword>
<dbReference type="InterPro" id="IPR001173">
    <property type="entry name" value="Glyco_trans_2-like"/>
</dbReference>
<dbReference type="EMBL" id="JSVC01000001">
    <property type="protein sequence ID" value="KIC96473.1"/>
    <property type="molecule type" value="Genomic_DNA"/>
</dbReference>
<evidence type="ECO:0000256" key="4">
    <source>
        <dbReference type="SAM" id="Phobius"/>
    </source>
</evidence>
<keyword evidence="2" id="KW-0328">Glycosyltransferase</keyword>
<dbReference type="AlphaFoldDB" id="A0A0C1LMB4"/>
<comment type="similarity">
    <text evidence="1">Belongs to the glycosyltransferase 2 family.</text>
</comment>
<keyword evidence="4" id="KW-1133">Transmembrane helix</keyword>
<protein>
    <recommendedName>
        <fullName evidence="5">Glycosyltransferase 2-like domain-containing protein</fullName>
    </recommendedName>
</protein>
<gene>
    <name evidence="6" type="ORF">OI18_01735</name>
</gene>
<evidence type="ECO:0000259" key="5">
    <source>
        <dbReference type="Pfam" id="PF00535"/>
    </source>
</evidence>
<feature type="transmembrane region" description="Helical" evidence="4">
    <location>
        <begin position="6"/>
        <end position="23"/>
    </location>
</feature>
<evidence type="ECO:0000256" key="1">
    <source>
        <dbReference type="ARBA" id="ARBA00006739"/>
    </source>
</evidence>
<feature type="transmembrane region" description="Helical" evidence="4">
    <location>
        <begin position="314"/>
        <end position="337"/>
    </location>
</feature>
<evidence type="ECO:0000313" key="6">
    <source>
        <dbReference type="EMBL" id="KIC96473.1"/>
    </source>
</evidence>
<feature type="transmembrane region" description="Helical" evidence="4">
    <location>
        <begin position="287"/>
        <end position="308"/>
    </location>
</feature>
<dbReference type="SUPFAM" id="SSF53448">
    <property type="entry name" value="Nucleotide-diphospho-sugar transferases"/>
    <property type="match status" value="1"/>
</dbReference>
<evidence type="ECO:0000256" key="2">
    <source>
        <dbReference type="ARBA" id="ARBA00022676"/>
    </source>
</evidence>
<name>A0A0C1LMB4_9BACT</name>
<dbReference type="Pfam" id="PF00535">
    <property type="entry name" value="Glycos_transf_2"/>
    <property type="match status" value="1"/>
</dbReference>
<sequence>MIFVYLLTIILLSVYAVLIAYYFRGWHRLPQHSVSENSSFVPRTPVTVIIPARNEERSIGACIRSILLQDYPQNLLEVVVIDDYSTDNTAGVVRSFAQENIRLLSLKEHIHENTVRAYKKVAIETGISLAAGSLIVTTDADCTASPGWLKNIVRCHEAGAVLIAGPVCMNRGNGILSNFQSLDFLCLQGITAASVHNGFHNMCNGANLAYSKTAFRAVGGFKGIDHIASGDDMLLMHKIANHFPGMVAYLKQRDAIVFTEPVKGIYAFLQQRIRWASKAQVYEDKKVFRVLLLVYILNLLLLITMGAALLSLTYLYSAIALLALKTVIEWPFVYSVARFYSRTDLMKYFPFFQPVHILYTVVAGTFGQFGTYEWKGRKTR</sequence>
<dbReference type="PANTHER" id="PTHR43630:SF1">
    <property type="entry name" value="POLY-BETA-1,6-N-ACETYL-D-GLUCOSAMINE SYNTHASE"/>
    <property type="match status" value="1"/>
</dbReference>
<feature type="domain" description="Glycosyltransferase 2-like" evidence="5">
    <location>
        <begin position="47"/>
        <end position="181"/>
    </location>
</feature>
<dbReference type="Proteomes" id="UP000031408">
    <property type="component" value="Unassembled WGS sequence"/>
</dbReference>
<keyword evidence="4" id="KW-0472">Membrane</keyword>
<dbReference type="InterPro" id="IPR029044">
    <property type="entry name" value="Nucleotide-diphossugar_trans"/>
</dbReference>
<accession>A0A0C1LMB4</accession>
<comment type="caution">
    <text evidence="6">The sequence shown here is derived from an EMBL/GenBank/DDBJ whole genome shotgun (WGS) entry which is preliminary data.</text>
</comment>
<reference evidence="6 7" key="1">
    <citation type="submission" date="2014-11" db="EMBL/GenBank/DDBJ databases">
        <title>Genome sequence of Flavihumibacter solisilvae 3-3.</title>
        <authorList>
            <person name="Zhou G."/>
            <person name="Li M."/>
            <person name="Wang G."/>
        </authorList>
    </citation>
    <scope>NUCLEOTIDE SEQUENCE [LARGE SCALE GENOMIC DNA]</scope>
    <source>
        <strain evidence="6 7">3-3</strain>
    </source>
</reference>
<proteinExistence type="inferred from homology"/>
<evidence type="ECO:0000313" key="7">
    <source>
        <dbReference type="Proteomes" id="UP000031408"/>
    </source>
</evidence>
<dbReference type="GO" id="GO:0016757">
    <property type="term" value="F:glycosyltransferase activity"/>
    <property type="evidence" value="ECO:0007669"/>
    <property type="project" value="UniProtKB-KW"/>
</dbReference>
<dbReference type="Gene3D" id="3.90.550.10">
    <property type="entry name" value="Spore Coat Polysaccharide Biosynthesis Protein SpsA, Chain A"/>
    <property type="match status" value="1"/>
</dbReference>
<keyword evidence="7" id="KW-1185">Reference proteome</keyword>
<dbReference type="STRING" id="1349421.OI18_01735"/>
<keyword evidence="4" id="KW-0812">Transmembrane</keyword>